<dbReference type="AlphaFoldDB" id="A0A0L0HQF8"/>
<dbReference type="Proteomes" id="UP000053201">
    <property type="component" value="Unassembled WGS sequence"/>
</dbReference>
<sequence>MSFSHQLNTEVLASAEFQSLRNGSPLLSLLDILKRSGFVSASKWNQDYFDALQVHLALDQPPESVVPDAFFPTDEELDMHSEMFMYSTNDLKSEHFVLKNIRDLSRGFYSRLLNVIQAGSTDSLSSVCSTSPVSSVSSSRSGSSTATDKAECVSEDMLRELLRYWVDDGKVFSIGGRQLFLSVRTEPIKHGVQFCRRRISVVTDGYLSVSDRGDKAKTLSSAVCAFIEAKRHCHRKTDQAILAQIAGEVISVAQYNQSRRPHATPESFGFMVHHRKCSIVSGVFSPNYLANLENGTGPTVGDYLILKRTVEYDIG</sequence>
<dbReference type="EMBL" id="KQ257452">
    <property type="protein sequence ID" value="KND03347.1"/>
    <property type="molecule type" value="Genomic_DNA"/>
</dbReference>
<dbReference type="RefSeq" id="XP_016611386.1">
    <property type="nucleotide sequence ID" value="XM_016750683.1"/>
</dbReference>
<accession>A0A0L0HQF8</accession>
<dbReference type="GeneID" id="27685980"/>
<dbReference type="InParanoid" id="A0A0L0HQF8"/>
<gene>
    <name evidence="1" type="ORF">SPPG_02390</name>
</gene>
<evidence type="ECO:0000313" key="1">
    <source>
        <dbReference type="EMBL" id="KND03347.1"/>
    </source>
</evidence>
<reference evidence="1 2" key="1">
    <citation type="submission" date="2009-08" db="EMBL/GenBank/DDBJ databases">
        <title>The Genome Sequence of Spizellomyces punctatus strain DAOM BR117.</title>
        <authorList>
            <consortium name="The Broad Institute Genome Sequencing Platform"/>
            <person name="Russ C."/>
            <person name="Cuomo C."/>
            <person name="Shea T."/>
            <person name="Young S.K."/>
            <person name="Zeng Q."/>
            <person name="Koehrsen M."/>
            <person name="Haas B."/>
            <person name="Borodovsky M."/>
            <person name="Guigo R."/>
            <person name="Alvarado L."/>
            <person name="Berlin A."/>
            <person name="Bochicchio J."/>
            <person name="Borenstein D."/>
            <person name="Chapman S."/>
            <person name="Chen Z."/>
            <person name="Engels R."/>
            <person name="Freedman E."/>
            <person name="Gellesch M."/>
            <person name="Goldberg J."/>
            <person name="Griggs A."/>
            <person name="Gujja S."/>
            <person name="Heiman D."/>
            <person name="Hepburn T."/>
            <person name="Howarth C."/>
            <person name="Jen D."/>
            <person name="Larson L."/>
            <person name="Lewis B."/>
            <person name="Mehta T."/>
            <person name="Park D."/>
            <person name="Pearson M."/>
            <person name="Roberts A."/>
            <person name="Saif S."/>
            <person name="Shenoy N."/>
            <person name="Sisk P."/>
            <person name="Stolte C."/>
            <person name="Sykes S."/>
            <person name="Thomson T."/>
            <person name="Walk T."/>
            <person name="White J."/>
            <person name="Yandava C."/>
            <person name="Burger G."/>
            <person name="Gray M.W."/>
            <person name="Holland P.W.H."/>
            <person name="King N."/>
            <person name="Lang F.B.F."/>
            <person name="Roger A.J."/>
            <person name="Ruiz-Trillo I."/>
            <person name="Lander E."/>
            <person name="Nusbaum C."/>
        </authorList>
    </citation>
    <scope>NUCLEOTIDE SEQUENCE [LARGE SCALE GENOMIC DNA]</scope>
    <source>
        <strain evidence="1 2">DAOM BR117</strain>
    </source>
</reference>
<proteinExistence type="predicted"/>
<organism evidence="1 2">
    <name type="scientific">Spizellomyces punctatus (strain DAOM BR117)</name>
    <dbReference type="NCBI Taxonomy" id="645134"/>
    <lineage>
        <taxon>Eukaryota</taxon>
        <taxon>Fungi</taxon>
        <taxon>Fungi incertae sedis</taxon>
        <taxon>Chytridiomycota</taxon>
        <taxon>Chytridiomycota incertae sedis</taxon>
        <taxon>Chytridiomycetes</taxon>
        <taxon>Spizellomycetales</taxon>
        <taxon>Spizellomycetaceae</taxon>
        <taxon>Spizellomyces</taxon>
    </lineage>
</organism>
<protein>
    <submittedName>
        <fullName evidence="1">Uncharacterized protein</fullName>
    </submittedName>
</protein>
<evidence type="ECO:0000313" key="2">
    <source>
        <dbReference type="Proteomes" id="UP000053201"/>
    </source>
</evidence>
<dbReference type="OrthoDB" id="2151835at2759"/>
<dbReference type="VEuPathDB" id="FungiDB:SPPG_02390"/>
<name>A0A0L0HQF8_SPIPD</name>
<keyword evidence="2" id="KW-1185">Reference proteome</keyword>